<evidence type="ECO:0000313" key="3">
    <source>
        <dbReference type="EMBL" id="GAH54951.1"/>
    </source>
</evidence>
<dbReference type="InterPro" id="IPR000847">
    <property type="entry name" value="LysR_HTH_N"/>
</dbReference>
<protein>
    <recommendedName>
        <fullName evidence="2">HTH lysR-type domain-containing protein</fullName>
    </recommendedName>
</protein>
<sequence length="51" mass="5475">MDKFGSLLAFVRTAETRSFVASARLLGMSASAVGKSVAKLEAELGVRLFER</sequence>
<organism evidence="3">
    <name type="scientific">marine sediment metagenome</name>
    <dbReference type="NCBI Taxonomy" id="412755"/>
    <lineage>
        <taxon>unclassified sequences</taxon>
        <taxon>metagenomes</taxon>
        <taxon>ecological metagenomes</taxon>
    </lineage>
</organism>
<name>X1GAQ1_9ZZZZ</name>
<dbReference type="InterPro" id="IPR036388">
    <property type="entry name" value="WH-like_DNA-bd_sf"/>
</dbReference>
<dbReference type="PROSITE" id="PS50931">
    <property type="entry name" value="HTH_LYSR"/>
    <property type="match status" value="1"/>
</dbReference>
<comment type="similarity">
    <text evidence="1">Belongs to the LysR transcriptional regulatory family.</text>
</comment>
<comment type="caution">
    <text evidence="3">The sequence shown here is derived from an EMBL/GenBank/DDBJ whole genome shotgun (WGS) entry which is preliminary data.</text>
</comment>
<dbReference type="PRINTS" id="PR00039">
    <property type="entry name" value="HTHLYSR"/>
</dbReference>
<evidence type="ECO:0000256" key="1">
    <source>
        <dbReference type="ARBA" id="ARBA00009437"/>
    </source>
</evidence>
<dbReference type="AlphaFoldDB" id="X1GAQ1"/>
<dbReference type="Pfam" id="PF00126">
    <property type="entry name" value="HTH_1"/>
    <property type="match status" value="1"/>
</dbReference>
<dbReference type="PANTHER" id="PTHR30537:SF72">
    <property type="entry name" value="LYSR FAMILY TRANSCRIPTIONAL REGULATOR"/>
    <property type="match status" value="1"/>
</dbReference>
<dbReference type="Gene3D" id="1.10.10.10">
    <property type="entry name" value="Winged helix-like DNA-binding domain superfamily/Winged helix DNA-binding domain"/>
    <property type="match status" value="1"/>
</dbReference>
<reference evidence="3" key="1">
    <citation type="journal article" date="2014" name="Front. Microbiol.">
        <title>High frequency of phylogenetically diverse reductive dehalogenase-homologous genes in deep subseafloor sedimentary metagenomes.</title>
        <authorList>
            <person name="Kawai M."/>
            <person name="Futagami T."/>
            <person name="Toyoda A."/>
            <person name="Takaki Y."/>
            <person name="Nishi S."/>
            <person name="Hori S."/>
            <person name="Arai W."/>
            <person name="Tsubouchi T."/>
            <person name="Morono Y."/>
            <person name="Uchiyama I."/>
            <person name="Ito T."/>
            <person name="Fujiyama A."/>
            <person name="Inagaki F."/>
            <person name="Takami H."/>
        </authorList>
    </citation>
    <scope>NUCLEOTIDE SEQUENCE</scope>
    <source>
        <strain evidence="3">Expedition CK06-06</strain>
    </source>
</reference>
<dbReference type="GO" id="GO:0006351">
    <property type="term" value="P:DNA-templated transcription"/>
    <property type="evidence" value="ECO:0007669"/>
    <property type="project" value="TreeGrafter"/>
</dbReference>
<dbReference type="InterPro" id="IPR036390">
    <property type="entry name" value="WH_DNA-bd_sf"/>
</dbReference>
<feature type="non-terminal residue" evidence="3">
    <location>
        <position position="51"/>
    </location>
</feature>
<gene>
    <name evidence="3" type="ORF">S03H2_26828</name>
</gene>
<dbReference type="SUPFAM" id="SSF46785">
    <property type="entry name" value="Winged helix' DNA-binding domain"/>
    <property type="match status" value="1"/>
</dbReference>
<dbReference type="GO" id="GO:0043565">
    <property type="term" value="F:sequence-specific DNA binding"/>
    <property type="evidence" value="ECO:0007669"/>
    <property type="project" value="TreeGrafter"/>
</dbReference>
<evidence type="ECO:0000259" key="2">
    <source>
        <dbReference type="PROSITE" id="PS50931"/>
    </source>
</evidence>
<proteinExistence type="inferred from homology"/>
<accession>X1GAQ1</accession>
<dbReference type="GO" id="GO:0003700">
    <property type="term" value="F:DNA-binding transcription factor activity"/>
    <property type="evidence" value="ECO:0007669"/>
    <property type="project" value="InterPro"/>
</dbReference>
<dbReference type="PANTHER" id="PTHR30537">
    <property type="entry name" value="HTH-TYPE TRANSCRIPTIONAL REGULATOR"/>
    <property type="match status" value="1"/>
</dbReference>
<feature type="domain" description="HTH lysR-type" evidence="2">
    <location>
        <begin position="1"/>
        <end position="51"/>
    </location>
</feature>
<dbReference type="EMBL" id="BARU01015747">
    <property type="protein sequence ID" value="GAH54951.1"/>
    <property type="molecule type" value="Genomic_DNA"/>
</dbReference>
<dbReference type="InterPro" id="IPR058163">
    <property type="entry name" value="LysR-type_TF_proteobact-type"/>
</dbReference>